<dbReference type="InterPro" id="IPR009038">
    <property type="entry name" value="GOLD_dom"/>
</dbReference>
<evidence type="ECO:0000256" key="1">
    <source>
        <dbReference type="ARBA" id="ARBA00004479"/>
    </source>
</evidence>
<feature type="domain" description="GOLD" evidence="9">
    <location>
        <begin position="59"/>
        <end position="139"/>
    </location>
</feature>
<proteinExistence type="inferred from homology"/>
<comment type="subcellular location">
    <subcellularLocation>
        <location evidence="1 7">Membrane</location>
        <topology evidence="1 7">Single-pass type I membrane protein</topology>
    </subcellularLocation>
</comment>
<reference evidence="10 11" key="1">
    <citation type="journal article" date="2018" name="Mol. Biol. Evol.">
        <title>Analysis of the draft genome of the red seaweed Gracilariopsis chorda provides insights into genome size evolution in Rhodophyta.</title>
        <authorList>
            <person name="Lee J."/>
            <person name="Yang E.C."/>
            <person name="Graf L."/>
            <person name="Yang J.H."/>
            <person name="Qiu H."/>
            <person name="Zel Zion U."/>
            <person name="Chan C.X."/>
            <person name="Stephens T.G."/>
            <person name="Weber A.P.M."/>
            <person name="Boo G.H."/>
            <person name="Boo S.M."/>
            <person name="Kim K.M."/>
            <person name="Shin Y."/>
            <person name="Jung M."/>
            <person name="Lee S.J."/>
            <person name="Yim H.S."/>
            <person name="Lee J.H."/>
            <person name="Bhattacharya D."/>
            <person name="Yoon H.S."/>
        </authorList>
    </citation>
    <scope>NUCLEOTIDE SEQUENCE [LARGE SCALE GENOMIC DNA]</scope>
    <source>
        <strain evidence="10 11">SKKU-2015</strain>
        <tissue evidence="10">Whole body</tissue>
    </source>
</reference>
<evidence type="ECO:0000313" key="10">
    <source>
        <dbReference type="EMBL" id="PXF46255.1"/>
    </source>
</evidence>
<evidence type="ECO:0000256" key="4">
    <source>
        <dbReference type="ARBA" id="ARBA00022729"/>
    </source>
</evidence>
<sequence>MTLLRNHYRSSLIQLTYHNERLQTFAMKASHIFTLILLALSLCSTPSSALNFKISPKETLCFHEITHKGNKVLAFFDVLSWGYGAYVYLHVNAPSGREIQKFEAQSEGRVEFVATEDGEHSFCFKNAYTETEVSFWINTETDSALSDVAKEEHVNDMVYSVEKLNSLVSAARVDLEAFKAREHHHRDTADKNRRRVTFWAIVECLLILGVAGVQIMRIRNFFEHKRMV</sequence>
<dbReference type="AlphaFoldDB" id="A0A2V3IVZ9"/>
<keyword evidence="11" id="KW-1185">Reference proteome</keyword>
<evidence type="ECO:0000259" key="9">
    <source>
        <dbReference type="PROSITE" id="PS50866"/>
    </source>
</evidence>
<organism evidence="10 11">
    <name type="scientific">Gracilariopsis chorda</name>
    <dbReference type="NCBI Taxonomy" id="448386"/>
    <lineage>
        <taxon>Eukaryota</taxon>
        <taxon>Rhodophyta</taxon>
        <taxon>Florideophyceae</taxon>
        <taxon>Rhodymeniophycidae</taxon>
        <taxon>Gracilariales</taxon>
        <taxon>Gracilariaceae</taxon>
        <taxon>Gracilariopsis</taxon>
    </lineage>
</organism>
<dbReference type="Proteomes" id="UP000247409">
    <property type="component" value="Unassembled WGS sequence"/>
</dbReference>
<keyword evidence="6 8" id="KW-0472">Membrane</keyword>
<evidence type="ECO:0000256" key="3">
    <source>
        <dbReference type="ARBA" id="ARBA00022692"/>
    </source>
</evidence>
<dbReference type="InterPro" id="IPR015720">
    <property type="entry name" value="Emp24-like"/>
</dbReference>
<feature type="transmembrane region" description="Helical" evidence="8">
    <location>
        <begin position="196"/>
        <end position="216"/>
    </location>
</feature>
<dbReference type="SMART" id="SM01190">
    <property type="entry name" value="EMP24_GP25L"/>
    <property type="match status" value="1"/>
</dbReference>
<dbReference type="PROSITE" id="PS50866">
    <property type="entry name" value="GOLD"/>
    <property type="match status" value="1"/>
</dbReference>
<evidence type="ECO:0000256" key="8">
    <source>
        <dbReference type="SAM" id="Phobius"/>
    </source>
</evidence>
<dbReference type="EMBL" id="NBIV01000041">
    <property type="protein sequence ID" value="PXF46255.1"/>
    <property type="molecule type" value="Genomic_DNA"/>
</dbReference>
<comment type="caution">
    <text evidence="10">The sequence shown here is derived from an EMBL/GenBank/DDBJ whole genome shotgun (WGS) entry which is preliminary data.</text>
</comment>
<dbReference type="STRING" id="448386.A0A2V3IVZ9"/>
<gene>
    <name evidence="10" type="ORF">BWQ96_03911</name>
</gene>
<accession>A0A2V3IVZ9</accession>
<evidence type="ECO:0000256" key="2">
    <source>
        <dbReference type="ARBA" id="ARBA00007104"/>
    </source>
</evidence>
<dbReference type="PANTHER" id="PTHR22811">
    <property type="entry name" value="TRANSMEMBRANE EMP24 DOMAIN-CONTAINING PROTEIN"/>
    <property type="match status" value="1"/>
</dbReference>
<dbReference type="OrthoDB" id="62956at2759"/>
<keyword evidence="3 7" id="KW-0812">Transmembrane</keyword>
<name>A0A2V3IVZ9_9FLOR</name>
<dbReference type="GO" id="GO:0016020">
    <property type="term" value="C:membrane"/>
    <property type="evidence" value="ECO:0007669"/>
    <property type="project" value="UniProtKB-SubCell"/>
</dbReference>
<keyword evidence="4" id="KW-0732">Signal</keyword>
<keyword evidence="5 8" id="KW-1133">Transmembrane helix</keyword>
<protein>
    <submittedName>
        <fullName evidence="10">Transmembrane emp24 domain-containing protein</fullName>
    </submittedName>
</protein>
<dbReference type="Pfam" id="PF01105">
    <property type="entry name" value="EMP24_GP25L"/>
    <property type="match status" value="1"/>
</dbReference>
<evidence type="ECO:0000256" key="7">
    <source>
        <dbReference type="RuleBase" id="RU003827"/>
    </source>
</evidence>
<evidence type="ECO:0000313" key="11">
    <source>
        <dbReference type="Proteomes" id="UP000247409"/>
    </source>
</evidence>
<comment type="similarity">
    <text evidence="2 7">Belongs to the EMP24/GP25L family.</text>
</comment>
<evidence type="ECO:0000256" key="6">
    <source>
        <dbReference type="ARBA" id="ARBA00023136"/>
    </source>
</evidence>
<evidence type="ECO:0000256" key="5">
    <source>
        <dbReference type="ARBA" id="ARBA00022989"/>
    </source>
</evidence>